<evidence type="ECO:0000313" key="2">
    <source>
        <dbReference type="Proteomes" id="UP000548423"/>
    </source>
</evidence>
<dbReference type="Proteomes" id="UP000548423">
    <property type="component" value="Unassembled WGS sequence"/>
</dbReference>
<reference evidence="2" key="1">
    <citation type="submission" date="2020-07" db="EMBL/GenBank/DDBJ databases">
        <authorList>
            <person name="Partida-Martinez L."/>
            <person name="Huntemann M."/>
            <person name="Clum A."/>
            <person name="Wang J."/>
            <person name="Palaniappan K."/>
            <person name="Ritter S."/>
            <person name="Chen I.-M."/>
            <person name="Stamatis D."/>
            <person name="Reddy T."/>
            <person name="O'Malley R."/>
            <person name="Daum C."/>
            <person name="Shapiro N."/>
            <person name="Ivanova N."/>
            <person name="Kyrpides N."/>
            <person name="Woyke T."/>
        </authorList>
    </citation>
    <scope>NUCLEOTIDE SEQUENCE [LARGE SCALE GENOMIC DNA]</scope>
    <source>
        <strain evidence="2">AT2.8</strain>
    </source>
</reference>
<sequence>MAKTVLIDADKARNLKFSSNQMIELEDQLGRSVMALDEGMRFADLRTMIHVGLRWEDKDLTLEQTGDIMDAVIEKHGFEELSKKVGEAVRFAFGGKAQPPSKN</sequence>
<gene>
    <name evidence="1" type="ORF">F4694_004066</name>
</gene>
<name>A0A852TGF0_9BACI</name>
<accession>A0A852TGF0</accession>
<comment type="caution">
    <text evidence="1">The sequence shown here is derived from an EMBL/GenBank/DDBJ whole genome shotgun (WGS) entry which is preliminary data.</text>
</comment>
<evidence type="ECO:0008006" key="3">
    <source>
        <dbReference type="Google" id="ProtNLM"/>
    </source>
</evidence>
<protein>
    <recommendedName>
        <fullName evidence="3">Gene transfer agent family protein</fullName>
    </recommendedName>
</protein>
<organism evidence="1 2">
    <name type="scientific">Neobacillus niacini</name>
    <dbReference type="NCBI Taxonomy" id="86668"/>
    <lineage>
        <taxon>Bacteria</taxon>
        <taxon>Bacillati</taxon>
        <taxon>Bacillota</taxon>
        <taxon>Bacilli</taxon>
        <taxon>Bacillales</taxon>
        <taxon>Bacillaceae</taxon>
        <taxon>Neobacillus</taxon>
    </lineage>
</organism>
<dbReference type="EMBL" id="JACCBX010000008">
    <property type="protein sequence ID" value="NYE07281.1"/>
    <property type="molecule type" value="Genomic_DNA"/>
</dbReference>
<dbReference type="AlphaFoldDB" id="A0A852TGF0"/>
<reference evidence="2" key="2">
    <citation type="submission" date="2020-08" db="EMBL/GenBank/DDBJ databases">
        <title>The Agave Microbiome: Exploring the role of microbial communities in plant adaptations to desert environments.</title>
        <authorList>
            <person name="Partida-Martinez L.P."/>
        </authorList>
    </citation>
    <scope>NUCLEOTIDE SEQUENCE [LARGE SCALE GENOMIC DNA]</scope>
    <source>
        <strain evidence="2">AT2.8</strain>
    </source>
</reference>
<evidence type="ECO:0000313" key="1">
    <source>
        <dbReference type="EMBL" id="NYE07281.1"/>
    </source>
</evidence>
<proteinExistence type="predicted"/>